<comment type="caution">
    <text evidence="1">The sequence shown here is derived from an EMBL/GenBank/DDBJ whole genome shotgun (WGS) entry which is preliminary data.</text>
</comment>
<feature type="non-terminal residue" evidence="1">
    <location>
        <position position="294"/>
    </location>
</feature>
<gene>
    <name evidence="1" type="ORF">S06H3_26652</name>
</gene>
<protein>
    <submittedName>
        <fullName evidence="1">Uncharacterized protein</fullName>
    </submittedName>
</protein>
<dbReference type="EMBL" id="BARV01015425">
    <property type="protein sequence ID" value="GAI30501.1"/>
    <property type="molecule type" value="Genomic_DNA"/>
</dbReference>
<reference evidence="1" key="1">
    <citation type="journal article" date="2014" name="Front. Microbiol.">
        <title>High frequency of phylogenetically diverse reductive dehalogenase-homologous genes in deep subseafloor sedimentary metagenomes.</title>
        <authorList>
            <person name="Kawai M."/>
            <person name="Futagami T."/>
            <person name="Toyoda A."/>
            <person name="Takaki Y."/>
            <person name="Nishi S."/>
            <person name="Hori S."/>
            <person name="Arai W."/>
            <person name="Tsubouchi T."/>
            <person name="Morono Y."/>
            <person name="Uchiyama I."/>
            <person name="Ito T."/>
            <person name="Fujiyama A."/>
            <person name="Inagaki F."/>
            <person name="Takami H."/>
        </authorList>
    </citation>
    <scope>NUCLEOTIDE SEQUENCE</scope>
    <source>
        <strain evidence="1">Expedition CK06-06</strain>
    </source>
</reference>
<evidence type="ECO:0000313" key="1">
    <source>
        <dbReference type="EMBL" id="GAI30501.1"/>
    </source>
</evidence>
<feature type="non-terminal residue" evidence="1">
    <location>
        <position position="1"/>
    </location>
</feature>
<accession>X1NJW4</accession>
<proteinExistence type="predicted"/>
<dbReference type="AlphaFoldDB" id="X1NJW4"/>
<organism evidence="1">
    <name type="scientific">marine sediment metagenome</name>
    <dbReference type="NCBI Taxonomy" id="412755"/>
    <lineage>
        <taxon>unclassified sequences</taxon>
        <taxon>metagenomes</taxon>
        <taxon>ecological metagenomes</taxon>
    </lineage>
</organism>
<sequence>YLTSPIKVIETIPSSRWLGDIQTFDLPSFILEDLITEISRDLFSNIEHTDLIFRFLRYGYLNQEKWLNEINELLDYIEKNTDLLSKDKQLVSVENTKKKFDWRLITKNALYTLLDIRRTEFEDRINDWIKSDIKELETFVLLEFMPDEIVKLRNFKSLFRIWFNKYQELRRFCIDKMFWISEDVEFNPESILRETQLEEDDYKNWQKHVENSDYSSKKNDKWVSRWLSPEREKLLKWICDEKSLYDTLWKLPISKCDGLLSTISKTHRGPKDSEEVAQILSLLNYDNNPELEEF</sequence>
<name>X1NJW4_9ZZZZ</name>